<organism evidence="1">
    <name type="scientific">freshwater metagenome</name>
    <dbReference type="NCBI Taxonomy" id="449393"/>
    <lineage>
        <taxon>unclassified sequences</taxon>
        <taxon>metagenomes</taxon>
        <taxon>ecological metagenomes</taxon>
    </lineage>
</organism>
<proteinExistence type="predicted"/>
<accession>A0A6J7HMD1</accession>
<protein>
    <submittedName>
        <fullName evidence="1">Unannotated protein</fullName>
    </submittedName>
</protein>
<name>A0A6J7HMD1_9ZZZZ</name>
<gene>
    <name evidence="1" type="ORF">UFOPK3610_01261</name>
</gene>
<dbReference type="EMBL" id="CAFBMR010000052">
    <property type="protein sequence ID" value="CAB4918353.1"/>
    <property type="molecule type" value="Genomic_DNA"/>
</dbReference>
<dbReference type="AlphaFoldDB" id="A0A6J7HMD1"/>
<evidence type="ECO:0000313" key="1">
    <source>
        <dbReference type="EMBL" id="CAB4918353.1"/>
    </source>
</evidence>
<sequence>MASAVILVSDDDLVVVLDVPVLEVSGLGDWVPVAAMRVVEVVEQGVIAAPFVVVAVGGACESIPAFAVAQRASRRQISAYVFIEPVLPPAGAGDWPDAPVTVVTSDESIARGARLRGWAVTSEAAADVIAEVVEES</sequence>
<reference evidence="1" key="1">
    <citation type="submission" date="2020-05" db="EMBL/GenBank/DDBJ databases">
        <authorList>
            <person name="Chiriac C."/>
            <person name="Salcher M."/>
            <person name="Ghai R."/>
            <person name="Kavagutti S V."/>
        </authorList>
    </citation>
    <scope>NUCLEOTIDE SEQUENCE</scope>
</reference>